<dbReference type="GO" id="GO:0006753">
    <property type="term" value="P:nucleoside phosphate metabolic process"/>
    <property type="evidence" value="ECO:0007669"/>
    <property type="project" value="TreeGrafter"/>
</dbReference>
<organism evidence="3 4">
    <name type="scientific">Lepidopterella palustris CBS 459.81</name>
    <dbReference type="NCBI Taxonomy" id="1314670"/>
    <lineage>
        <taxon>Eukaryota</taxon>
        <taxon>Fungi</taxon>
        <taxon>Dikarya</taxon>
        <taxon>Ascomycota</taxon>
        <taxon>Pezizomycotina</taxon>
        <taxon>Dothideomycetes</taxon>
        <taxon>Pleosporomycetidae</taxon>
        <taxon>Mytilinidiales</taxon>
        <taxon>Argynnaceae</taxon>
        <taxon>Lepidopterella</taxon>
    </lineage>
</organism>
<dbReference type="GO" id="GO:0080042">
    <property type="term" value="F:ADP-glucose pyrophosphohydrolase activity"/>
    <property type="evidence" value="ECO:0007669"/>
    <property type="project" value="TreeGrafter"/>
</dbReference>
<dbReference type="PANTHER" id="PTHR11839:SF18">
    <property type="entry name" value="NUDIX HYDROLASE DOMAIN-CONTAINING PROTEIN"/>
    <property type="match status" value="1"/>
</dbReference>
<sequence length="293" mass="32310">MSNTTSTQFTLDSSFFPPCTVNLPHGLTRDELLSFPAFKNWISTLQYNLSLQSHPSHTFHASPYQLRHIDVQSVDWFGKRLGFVKIQAEVKNEKGEWLPGAVFLRGGSVGMLLILQPDDVQPGTEIDKHVLLTVQPRIASGSLALTELPAGMLDDGTFSGTAAKEISEETGLEVPESKLINLTELALAGTTTTPSTQGSKPGNSANLKEKLQNAMYPSPGACDEFIPLFLYQKRVPRSQLDEWRGKLTGLRDEGEKITIKLVRLEDLWKEGGRDAKALAALSMYEGLRREGKI</sequence>
<accession>A0A8E2JHE7</accession>
<comment type="cofactor">
    <cofactor evidence="1">
        <name>Mg(2+)</name>
        <dbReference type="ChEBI" id="CHEBI:18420"/>
    </cofactor>
</comment>
<dbReference type="SUPFAM" id="SSF55811">
    <property type="entry name" value="Nudix"/>
    <property type="match status" value="1"/>
</dbReference>
<reference evidence="3 4" key="1">
    <citation type="journal article" date="2016" name="Nat. Commun.">
        <title>Ectomycorrhizal ecology is imprinted in the genome of the dominant symbiotic fungus Cenococcum geophilum.</title>
        <authorList>
            <consortium name="DOE Joint Genome Institute"/>
            <person name="Peter M."/>
            <person name="Kohler A."/>
            <person name="Ohm R.A."/>
            <person name="Kuo A."/>
            <person name="Krutzmann J."/>
            <person name="Morin E."/>
            <person name="Arend M."/>
            <person name="Barry K.W."/>
            <person name="Binder M."/>
            <person name="Choi C."/>
            <person name="Clum A."/>
            <person name="Copeland A."/>
            <person name="Grisel N."/>
            <person name="Haridas S."/>
            <person name="Kipfer T."/>
            <person name="LaButti K."/>
            <person name="Lindquist E."/>
            <person name="Lipzen A."/>
            <person name="Maire R."/>
            <person name="Meier B."/>
            <person name="Mihaltcheva S."/>
            <person name="Molinier V."/>
            <person name="Murat C."/>
            <person name="Poggeler S."/>
            <person name="Quandt C.A."/>
            <person name="Sperisen C."/>
            <person name="Tritt A."/>
            <person name="Tisserant E."/>
            <person name="Crous P.W."/>
            <person name="Henrissat B."/>
            <person name="Nehls U."/>
            <person name="Egli S."/>
            <person name="Spatafora J.W."/>
            <person name="Grigoriev I.V."/>
            <person name="Martin F.M."/>
        </authorList>
    </citation>
    <scope>NUCLEOTIDE SEQUENCE [LARGE SCALE GENOMIC DNA]</scope>
    <source>
        <strain evidence="3 4">CBS 459.81</strain>
    </source>
</reference>
<gene>
    <name evidence="3" type="ORF">K432DRAFT_292723</name>
</gene>
<proteinExistence type="predicted"/>
<keyword evidence="2 3" id="KW-0378">Hydrolase</keyword>
<evidence type="ECO:0000313" key="4">
    <source>
        <dbReference type="Proteomes" id="UP000250266"/>
    </source>
</evidence>
<evidence type="ECO:0000256" key="1">
    <source>
        <dbReference type="ARBA" id="ARBA00001946"/>
    </source>
</evidence>
<dbReference type="InterPro" id="IPR015797">
    <property type="entry name" value="NUDIX_hydrolase-like_dom_sf"/>
</dbReference>
<dbReference type="CDD" id="cd03424">
    <property type="entry name" value="NUDIX_ADPRase_Nudt5_UGPPase_Nudt14"/>
    <property type="match status" value="1"/>
</dbReference>
<dbReference type="Proteomes" id="UP000250266">
    <property type="component" value="Unassembled WGS sequence"/>
</dbReference>
<evidence type="ECO:0000256" key="2">
    <source>
        <dbReference type="ARBA" id="ARBA00022801"/>
    </source>
</evidence>
<dbReference type="GO" id="GO:0080041">
    <property type="term" value="F:ADP-ribose pyrophosphohydrolase activity"/>
    <property type="evidence" value="ECO:0007669"/>
    <property type="project" value="TreeGrafter"/>
</dbReference>
<protein>
    <submittedName>
        <fullName evidence="3">NUDIX family hydrolase</fullName>
    </submittedName>
</protein>
<dbReference type="GO" id="GO:0019693">
    <property type="term" value="P:ribose phosphate metabolic process"/>
    <property type="evidence" value="ECO:0007669"/>
    <property type="project" value="TreeGrafter"/>
</dbReference>
<evidence type="ECO:0000313" key="3">
    <source>
        <dbReference type="EMBL" id="OCK82679.1"/>
    </source>
</evidence>
<dbReference type="AlphaFoldDB" id="A0A8E2JHE7"/>
<dbReference type="Gene3D" id="3.90.79.10">
    <property type="entry name" value="Nucleoside Triphosphate Pyrophosphohydrolase"/>
    <property type="match status" value="1"/>
</dbReference>
<keyword evidence="4" id="KW-1185">Reference proteome</keyword>
<dbReference type="EMBL" id="KV744881">
    <property type="protein sequence ID" value="OCK82679.1"/>
    <property type="molecule type" value="Genomic_DNA"/>
</dbReference>
<dbReference type="OrthoDB" id="10249920at2759"/>
<name>A0A8E2JHE7_9PEZI</name>
<dbReference type="PANTHER" id="PTHR11839">
    <property type="entry name" value="UDP/ADP-SUGAR PYROPHOSPHATASE"/>
    <property type="match status" value="1"/>
</dbReference>
<dbReference type="FunFam" id="3.90.79.10:FF:000068">
    <property type="entry name" value="NUDIX family hydrolase, putative"/>
    <property type="match status" value="1"/>
</dbReference>